<name>A0A9N9PE11_9GLOM</name>
<comment type="caution">
    <text evidence="1">The sequence shown here is derived from an EMBL/GenBank/DDBJ whole genome shotgun (WGS) entry which is preliminary data.</text>
</comment>
<dbReference type="AlphaFoldDB" id="A0A9N9PE11"/>
<evidence type="ECO:0000313" key="2">
    <source>
        <dbReference type="Proteomes" id="UP000789405"/>
    </source>
</evidence>
<gene>
    <name evidence="1" type="ORF">DERYTH_LOCUS24747</name>
</gene>
<reference evidence="1" key="1">
    <citation type="submission" date="2021-06" db="EMBL/GenBank/DDBJ databases">
        <authorList>
            <person name="Kallberg Y."/>
            <person name="Tangrot J."/>
            <person name="Rosling A."/>
        </authorList>
    </citation>
    <scope>NUCLEOTIDE SEQUENCE</scope>
    <source>
        <strain evidence="1">MA453B</strain>
    </source>
</reference>
<proteinExistence type="predicted"/>
<dbReference type="EMBL" id="CAJVPY010042970">
    <property type="protein sequence ID" value="CAG8807792.1"/>
    <property type="molecule type" value="Genomic_DNA"/>
</dbReference>
<dbReference type="InterPro" id="IPR043502">
    <property type="entry name" value="DNA/RNA_pol_sf"/>
</dbReference>
<keyword evidence="2" id="KW-1185">Reference proteome</keyword>
<protein>
    <submittedName>
        <fullName evidence="1">4794_t:CDS:1</fullName>
    </submittedName>
</protein>
<sequence length="48" mass="5548">LVSGFWQVKVSTKDWEKTVFTILFGTNEFLVMPFELINIDQNSLIVIS</sequence>
<accession>A0A9N9PE11</accession>
<dbReference type="Proteomes" id="UP000789405">
    <property type="component" value="Unassembled WGS sequence"/>
</dbReference>
<feature type="non-terminal residue" evidence="1">
    <location>
        <position position="1"/>
    </location>
</feature>
<organism evidence="1 2">
    <name type="scientific">Dentiscutata erythropus</name>
    <dbReference type="NCBI Taxonomy" id="1348616"/>
    <lineage>
        <taxon>Eukaryota</taxon>
        <taxon>Fungi</taxon>
        <taxon>Fungi incertae sedis</taxon>
        <taxon>Mucoromycota</taxon>
        <taxon>Glomeromycotina</taxon>
        <taxon>Glomeromycetes</taxon>
        <taxon>Diversisporales</taxon>
        <taxon>Gigasporaceae</taxon>
        <taxon>Dentiscutata</taxon>
    </lineage>
</organism>
<dbReference type="SUPFAM" id="SSF56672">
    <property type="entry name" value="DNA/RNA polymerases"/>
    <property type="match status" value="1"/>
</dbReference>
<dbReference type="Gene3D" id="3.10.10.10">
    <property type="entry name" value="HIV Type 1 Reverse Transcriptase, subunit A, domain 1"/>
    <property type="match status" value="1"/>
</dbReference>
<evidence type="ECO:0000313" key="1">
    <source>
        <dbReference type="EMBL" id="CAG8807792.1"/>
    </source>
</evidence>